<reference evidence="1" key="1">
    <citation type="journal article" date="2021" name="Proc. Natl. Acad. Sci. U.S.A.">
        <title>A Catalog of Tens of Thousands of Viruses from Human Metagenomes Reveals Hidden Associations with Chronic Diseases.</title>
        <authorList>
            <person name="Tisza M.J."/>
            <person name="Buck C.B."/>
        </authorList>
    </citation>
    <scope>NUCLEOTIDE SEQUENCE</scope>
    <source>
        <strain evidence="1">Ct4yW2</strain>
    </source>
</reference>
<accession>A0A8S5RAG1</accession>
<evidence type="ECO:0000313" key="1">
    <source>
        <dbReference type="EMBL" id="DAE28045.1"/>
    </source>
</evidence>
<dbReference type="EMBL" id="BK015849">
    <property type="protein sequence ID" value="DAE28045.1"/>
    <property type="molecule type" value="Genomic_DNA"/>
</dbReference>
<name>A0A8S5RAG1_9CAUD</name>
<proteinExistence type="predicted"/>
<organism evidence="1">
    <name type="scientific">Myoviridae sp. ct4yW2</name>
    <dbReference type="NCBI Taxonomy" id="2827286"/>
    <lineage>
        <taxon>Viruses</taxon>
        <taxon>Duplodnaviria</taxon>
        <taxon>Heunggongvirae</taxon>
        <taxon>Uroviricota</taxon>
        <taxon>Caudoviricetes</taxon>
    </lineage>
</organism>
<protein>
    <submittedName>
        <fullName evidence="1">Uncharacterized protein</fullName>
    </submittedName>
</protein>
<sequence>MIGPYIIFLSIQMNCIEKSMLNARAVYSDAR</sequence>